<dbReference type="InterPro" id="IPR002048">
    <property type="entry name" value="EF_hand_dom"/>
</dbReference>
<protein>
    <recommendedName>
        <fullName evidence="1">EF-hand domain-containing protein</fullName>
    </recommendedName>
</protein>
<keyword evidence="3" id="KW-1185">Reference proteome</keyword>
<dbReference type="Gene3D" id="1.10.238.10">
    <property type="entry name" value="EF-hand"/>
    <property type="match status" value="1"/>
</dbReference>
<dbReference type="EMBL" id="JAJA02000001">
    <property type="protein sequence ID" value="KWS05568.1"/>
    <property type="molecule type" value="Genomic_DNA"/>
</dbReference>
<dbReference type="PROSITE" id="PS00018">
    <property type="entry name" value="EF_HAND_1"/>
    <property type="match status" value="1"/>
</dbReference>
<evidence type="ECO:0000313" key="3">
    <source>
        <dbReference type="Proteomes" id="UP000023435"/>
    </source>
</evidence>
<evidence type="ECO:0000313" key="2">
    <source>
        <dbReference type="EMBL" id="KWS05568.1"/>
    </source>
</evidence>
<dbReference type="SUPFAM" id="SSF47473">
    <property type="entry name" value="EF-hand"/>
    <property type="match status" value="1"/>
</dbReference>
<comment type="caution">
    <text evidence="2">The sequence shown here is derived from an EMBL/GenBank/DDBJ whole genome shotgun (WGS) entry which is preliminary data.</text>
</comment>
<dbReference type="InterPro" id="IPR011992">
    <property type="entry name" value="EF-hand-dom_pair"/>
</dbReference>
<evidence type="ECO:0000259" key="1">
    <source>
        <dbReference type="Pfam" id="PF13202"/>
    </source>
</evidence>
<feature type="domain" description="EF-hand" evidence="1">
    <location>
        <begin position="109"/>
        <end position="129"/>
    </location>
</feature>
<gene>
    <name evidence="2" type="ORF">AZ78_3120</name>
</gene>
<dbReference type="Proteomes" id="UP000023435">
    <property type="component" value="Unassembled WGS sequence"/>
</dbReference>
<sequence>MSVNNHRSASRSTTAGMLGVALAGLVLGQSAFAMQPLAQGYMVAASHAAGEGKCGEGKCGADKAKSANAKAAGKTAEGKCGEGKCGADAKAAGKTAEGKCGEGKCGDASFAKTDRSGDGRVSRAEFLAVAPTRAADFPKLDVDRDGFISEKEAYDYLKATYAANGKPMPAGLFAKFPGGK</sequence>
<name>A0A120AH42_9GAMM</name>
<feature type="domain" description="EF-hand" evidence="1">
    <location>
        <begin position="136"/>
        <end position="152"/>
    </location>
</feature>
<dbReference type="Pfam" id="PF13202">
    <property type="entry name" value="EF-hand_5"/>
    <property type="match status" value="2"/>
</dbReference>
<dbReference type="RefSeq" id="WP_051547778.1">
    <property type="nucleotide sequence ID" value="NZ_JAJA02000001.1"/>
</dbReference>
<dbReference type="OrthoDB" id="6058042at2"/>
<accession>A0A120AH42</accession>
<organism evidence="2 3">
    <name type="scientific">Lysobacter capsici AZ78</name>
    <dbReference type="NCBI Taxonomy" id="1444315"/>
    <lineage>
        <taxon>Bacteria</taxon>
        <taxon>Pseudomonadati</taxon>
        <taxon>Pseudomonadota</taxon>
        <taxon>Gammaproteobacteria</taxon>
        <taxon>Lysobacterales</taxon>
        <taxon>Lysobacteraceae</taxon>
        <taxon>Lysobacter</taxon>
    </lineage>
</organism>
<dbReference type="GO" id="GO:0005509">
    <property type="term" value="F:calcium ion binding"/>
    <property type="evidence" value="ECO:0007669"/>
    <property type="project" value="InterPro"/>
</dbReference>
<dbReference type="InterPro" id="IPR018247">
    <property type="entry name" value="EF_Hand_1_Ca_BS"/>
</dbReference>
<reference evidence="2 3" key="1">
    <citation type="journal article" date="2014" name="Genome Announc.">
        <title>Draft Genome Sequence of Lysobacter capsici AZ78, a Bacterium Antagonistic to Plant-Pathogenic Oomycetes.</title>
        <authorList>
            <person name="Puopolo G."/>
            <person name="Sonego P."/>
            <person name="Engelen K."/>
            <person name="Pertot I."/>
        </authorList>
    </citation>
    <scope>NUCLEOTIDE SEQUENCE [LARGE SCALE GENOMIC DNA]</scope>
    <source>
        <strain evidence="2 3">AZ78</strain>
    </source>
</reference>
<proteinExistence type="predicted"/>
<dbReference type="AlphaFoldDB" id="A0A120AH42"/>